<dbReference type="GO" id="GO:0016235">
    <property type="term" value="C:aggresome"/>
    <property type="evidence" value="ECO:0007669"/>
    <property type="project" value="TreeGrafter"/>
</dbReference>
<protein>
    <recommendedName>
        <fullName evidence="7">ZZ-type domain-containing protein</fullName>
    </recommendedName>
</protein>
<gene>
    <name evidence="8" type="ORF">FIBSPDRAFT_1020173</name>
</gene>
<dbReference type="InterPro" id="IPR052260">
    <property type="entry name" value="Autophagy_Rcpt_SigReg"/>
</dbReference>
<dbReference type="Proteomes" id="UP000076532">
    <property type="component" value="Unassembled WGS sequence"/>
</dbReference>
<dbReference type="GO" id="GO:0008270">
    <property type="term" value="F:zinc ion binding"/>
    <property type="evidence" value="ECO:0007669"/>
    <property type="project" value="UniProtKB-KW"/>
</dbReference>
<evidence type="ECO:0000256" key="5">
    <source>
        <dbReference type="SAM" id="MobiDB-lite"/>
    </source>
</evidence>
<dbReference type="PANTHER" id="PTHR15090">
    <property type="entry name" value="SEQUESTOSOME 1-RELATED"/>
    <property type="match status" value="1"/>
</dbReference>
<evidence type="ECO:0000313" key="9">
    <source>
        <dbReference type="Proteomes" id="UP000076532"/>
    </source>
</evidence>
<dbReference type="OrthoDB" id="661148at2759"/>
<dbReference type="GO" id="GO:0070530">
    <property type="term" value="F:K63-linked polyubiquitin modification-dependent protein binding"/>
    <property type="evidence" value="ECO:0007669"/>
    <property type="project" value="TreeGrafter"/>
</dbReference>
<dbReference type="PROSITE" id="PS50135">
    <property type="entry name" value="ZF_ZZ_2"/>
    <property type="match status" value="1"/>
</dbReference>
<evidence type="ECO:0000256" key="4">
    <source>
        <dbReference type="PROSITE-ProRule" id="PRU00228"/>
    </source>
</evidence>
<reference evidence="8 9" key="1">
    <citation type="journal article" date="2016" name="Mol. Biol. Evol.">
        <title>Comparative Genomics of Early-Diverging Mushroom-Forming Fungi Provides Insights into the Origins of Lignocellulose Decay Capabilities.</title>
        <authorList>
            <person name="Nagy L.G."/>
            <person name="Riley R."/>
            <person name="Tritt A."/>
            <person name="Adam C."/>
            <person name="Daum C."/>
            <person name="Floudas D."/>
            <person name="Sun H."/>
            <person name="Yadav J.S."/>
            <person name="Pangilinan J."/>
            <person name="Larsson K.H."/>
            <person name="Matsuura K."/>
            <person name="Barry K."/>
            <person name="Labutti K."/>
            <person name="Kuo R."/>
            <person name="Ohm R.A."/>
            <person name="Bhattacharya S.S."/>
            <person name="Shirouzu T."/>
            <person name="Yoshinaga Y."/>
            <person name="Martin F.M."/>
            <person name="Grigoriev I.V."/>
            <person name="Hibbett D.S."/>
        </authorList>
    </citation>
    <scope>NUCLEOTIDE SEQUENCE [LARGE SCALE GENOMIC DNA]</scope>
    <source>
        <strain evidence="8 9">CBS 109695</strain>
    </source>
</reference>
<evidence type="ECO:0000313" key="8">
    <source>
        <dbReference type="EMBL" id="KZP03102.1"/>
    </source>
</evidence>
<organism evidence="8 9">
    <name type="scientific">Athelia psychrophila</name>
    <dbReference type="NCBI Taxonomy" id="1759441"/>
    <lineage>
        <taxon>Eukaryota</taxon>
        <taxon>Fungi</taxon>
        <taxon>Dikarya</taxon>
        <taxon>Basidiomycota</taxon>
        <taxon>Agaricomycotina</taxon>
        <taxon>Agaricomycetes</taxon>
        <taxon>Agaricomycetidae</taxon>
        <taxon>Atheliales</taxon>
        <taxon>Atheliaceae</taxon>
        <taxon>Athelia</taxon>
    </lineage>
</organism>
<dbReference type="STRING" id="436010.A0A167TMV7"/>
<dbReference type="CDD" id="cd02340">
    <property type="entry name" value="ZZ_NBR1_like"/>
    <property type="match status" value="1"/>
</dbReference>
<dbReference type="AlphaFoldDB" id="A0A167TMV7"/>
<dbReference type="EMBL" id="KV418165">
    <property type="protein sequence ID" value="KZP03102.1"/>
    <property type="molecule type" value="Genomic_DNA"/>
</dbReference>
<feature type="domain" description="ZZ-type" evidence="7">
    <location>
        <begin position="112"/>
        <end position="165"/>
    </location>
</feature>
<dbReference type="PROSITE" id="PS01357">
    <property type="entry name" value="ZF_ZZ_1"/>
    <property type="match status" value="1"/>
</dbReference>
<dbReference type="GO" id="GO:0000423">
    <property type="term" value="P:mitophagy"/>
    <property type="evidence" value="ECO:0007669"/>
    <property type="project" value="TreeGrafter"/>
</dbReference>
<evidence type="ECO:0000256" key="3">
    <source>
        <dbReference type="ARBA" id="ARBA00022833"/>
    </source>
</evidence>
<name>A0A167TMV7_9AGAM</name>
<feature type="region of interest" description="Disordered" evidence="5">
    <location>
        <begin position="308"/>
        <end position="330"/>
    </location>
</feature>
<keyword evidence="3" id="KW-0862">Zinc</keyword>
<feature type="chain" id="PRO_5007892628" description="ZZ-type domain-containing protein" evidence="6">
    <location>
        <begin position="23"/>
        <end position="390"/>
    </location>
</feature>
<feature type="signal peptide" evidence="6">
    <location>
        <begin position="1"/>
        <end position="22"/>
    </location>
</feature>
<keyword evidence="6" id="KW-0732">Signal</keyword>
<sequence length="390" mass="44259">MLPSSGWQCWARLWLQLPLGAARMRPCFLRTMHPQLQPEAVPNVSSILPPYDEAQSRGWILPFGISYCASKPQCPMCHMQLIHIWDSIQVLRMSSIILTRGLLQNRSQRAVEHNVNCGNCKQRVFGVRYQCTECPDYDLCASCEALPIPVHSPAHPMVKIKSANSAAYALTRRARVLGPRPMMQGNRRLPRLLEDDMIIPIQPLQAKLRRTRHEQSLPRAQMNAQTPGCLIIPSQLVPAKPRRTHLEQSLPRAQMNAQPPGPMPPRETGLWEMQLEERYPYTYTVCLRRPVDSETRLRNSLEDQPRLIINRPPAPAPREMGLPPETPPAEPPSPCTCRLCLPEIPRPGRLRKYASKVGNLVHVGDARHVRLGHLRPYMQLTVKVTAQPRA</sequence>
<dbReference type="GO" id="GO:0007032">
    <property type="term" value="P:endosome organization"/>
    <property type="evidence" value="ECO:0007669"/>
    <property type="project" value="TreeGrafter"/>
</dbReference>
<dbReference type="GO" id="GO:0005080">
    <property type="term" value="F:protein kinase C binding"/>
    <property type="evidence" value="ECO:0007669"/>
    <property type="project" value="TreeGrafter"/>
</dbReference>
<evidence type="ECO:0000256" key="6">
    <source>
        <dbReference type="SAM" id="SignalP"/>
    </source>
</evidence>
<dbReference type="InterPro" id="IPR000433">
    <property type="entry name" value="Znf_ZZ"/>
</dbReference>
<dbReference type="SUPFAM" id="SSF57850">
    <property type="entry name" value="RING/U-box"/>
    <property type="match status" value="1"/>
</dbReference>
<keyword evidence="2 4" id="KW-0863">Zinc-finger</keyword>
<dbReference type="SMART" id="SM00291">
    <property type="entry name" value="ZnF_ZZ"/>
    <property type="match status" value="1"/>
</dbReference>
<evidence type="ECO:0000256" key="2">
    <source>
        <dbReference type="ARBA" id="ARBA00022771"/>
    </source>
</evidence>
<keyword evidence="9" id="KW-1185">Reference proteome</keyword>
<dbReference type="GO" id="GO:0035973">
    <property type="term" value="P:aggrephagy"/>
    <property type="evidence" value="ECO:0007669"/>
    <property type="project" value="TreeGrafter"/>
</dbReference>
<dbReference type="Pfam" id="PF00569">
    <property type="entry name" value="ZZ"/>
    <property type="match status" value="1"/>
</dbReference>
<keyword evidence="1" id="KW-0479">Metal-binding</keyword>
<accession>A0A167TMV7</accession>
<proteinExistence type="predicted"/>
<evidence type="ECO:0000256" key="1">
    <source>
        <dbReference type="ARBA" id="ARBA00022723"/>
    </source>
</evidence>
<dbReference type="GO" id="GO:0044753">
    <property type="term" value="C:amphisome"/>
    <property type="evidence" value="ECO:0007669"/>
    <property type="project" value="TreeGrafter"/>
</dbReference>
<dbReference type="InterPro" id="IPR043145">
    <property type="entry name" value="Znf_ZZ_sf"/>
</dbReference>
<evidence type="ECO:0000259" key="7">
    <source>
        <dbReference type="PROSITE" id="PS50135"/>
    </source>
</evidence>
<dbReference type="PANTHER" id="PTHR15090:SF0">
    <property type="entry name" value="SEQUESTOSOME-1"/>
    <property type="match status" value="1"/>
</dbReference>
<dbReference type="Gene3D" id="3.30.60.90">
    <property type="match status" value="1"/>
</dbReference>